<dbReference type="EMBL" id="PSKQ01000008">
    <property type="protein sequence ID" value="MBE8719263.1"/>
    <property type="molecule type" value="Genomic_DNA"/>
</dbReference>
<sequence>MIYNWIPYKLEMTADGPLIHWLDLGNRRIVEPFFDESISWNRMVMRQRSRYQSVTTIEVVHRWAAEMNYAAPCAFIFHVSRCGSTLLSQCLVEDTKHIVIPEAPLLDDILRLEDSAFPEGSSRQRLFNDTLKLLGQKRLNESLLFIKLDSWHLYQYTLLRSWYPDTYFYFLSREPKAIIRSHQKRRGIQMIPGYLPESCTKIKVQVEHYTNFDQFTADVLKGFYDHLMTIEAMQHPLDGFFDYNAGMDNMLKAFNNHIANRLENMELMQARTRQHSKNPKQPFEEPTLYWEDFPYRSCLSAYKNLVKIYEKR</sequence>
<dbReference type="RefSeq" id="WP_196938587.1">
    <property type="nucleotide sequence ID" value="NZ_MU158689.1"/>
</dbReference>
<dbReference type="Gene3D" id="3.40.50.300">
    <property type="entry name" value="P-loop containing nucleotide triphosphate hydrolases"/>
    <property type="match status" value="1"/>
</dbReference>
<protein>
    <recommendedName>
        <fullName evidence="3">Sulfotransferase family protein</fullName>
    </recommendedName>
</protein>
<dbReference type="Proteomes" id="UP000618319">
    <property type="component" value="Unassembled WGS sequence"/>
</dbReference>
<keyword evidence="2" id="KW-1185">Reference proteome</keyword>
<organism evidence="1 2">
    <name type="scientific">Sphingobacterium pedocola</name>
    <dbReference type="NCBI Taxonomy" id="2082722"/>
    <lineage>
        <taxon>Bacteria</taxon>
        <taxon>Pseudomonadati</taxon>
        <taxon>Bacteroidota</taxon>
        <taxon>Sphingobacteriia</taxon>
        <taxon>Sphingobacteriales</taxon>
        <taxon>Sphingobacteriaceae</taxon>
        <taxon>Sphingobacterium</taxon>
    </lineage>
</organism>
<evidence type="ECO:0008006" key="3">
    <source>
        <dbReference type="Google" id="ProtNLM"/>
    </source>
</evidence>
<gene>
    <name evidence="1" type="ORF">C4F40_00780</name>
</gene>
<evidence type="ECO:0000313" key="2">
    <source>
        <dbReference type="Proteomes" id="UP000618319"/>
    </source>
</evidence>
<comment type="caution">
    <text evidence="1">The sequence shown here is derived from an EMBL/GenBank/DDBJ whole genome shotgun (WGS) entry which is preliminary data.</text>
</comment>
<proteinExistence type="predicted"/>
<evidence type="ECO:0000313" key="1">
    <source>
        <dbReference type="EMBL" id="MBE8719263.1"/>
    </source>
</evidence>
<reference evidence="1 2" key="1">
    <citation type="submission" date="2018-02" db="EMBL/GenBank/DDBJ databases">
        <title>Sphingobacterium KA21.</title>
        <authorList>
            <person name="Vasarhelyi B.M."/>
            <person name="Deshmukh S."/>
            <person name="Balint B."/>
            <person name="Kukolya J."/>
        </authorList>
    </citation>
    <scope>NUCLEOTIDE SEQUENCE [LARGE SCALE GENOMIC DNA]</scope>
    <source>
        <strain evidence="1 2">Ka21</strain>
    </source>
</reference>
<name>A0ABR9T1Q8_9SPHI</name>
<dbReference type="InterPro" id="IPR027417">
    <property type="entry name" value="P-loop_NTPase"/>
</dbReference>
<dbReference type="SUPFAM" id="SSF52540">
    <property type="entry name" value="P-loop containing nucleoside triphosphate hydrolases"/>
    <property type="match status" value="1"/>
</dbReference>
<accession>A0ABR9T1Q8</accession>